<feature type="region of interest" description="Disordered" evidence="2">
    <location>
        <begin position="495"/>
        <end position="551"/>
    </location>
</feature>
<dbReference type="InterPro" id="IPR053187">
    <property type="entry name" value="Notoamide_regulator"/>
</dbReference>
<dbReference type="EMBL" id="JAVHJL010000010">
    <property type="protein sequence ID" value="KAK6496945.1"/>
    <property type="molecule type" value="Genomic_DNA"/>
</dbReference>
<dbReference type="PANTHER" id="PTHR47256">
    <property type="entry name" value="ZN(II)2CYS6 TRANSCRIPTION FACTOR (EUROFUNG)-RELATED"/>
    <property type="match status" value="1"/>
</dbReference>
<comment type="caution">
    <text evidence="4">The sequence shown here is derived from an EMBL/GenBank/DDBJ whole genome shotgun (WGS) entry which is preliminary data.</text>
</comment>
<dbReference type="InterPro" id="IPR007219">
    <property type="entry name" value="XnlR_reg_dom"/>
</dbReference>
<dbReference type="GO" id="GO:0008270">
    <property type="term" value="F:zinc ion binding"/>
    <property type="evidence" value="ECO:0007669"/>
    <property type="project" value="InterPro"/>
</dbReference>
<dbReference type="AlphaFoldDB" id="A0AAV9W0S6"/>
<evidence type="ECO:0000256" key="1">
    <source>
        <dbReference type="ARBA" id="ARBA00023242"/>
    </source>
</evidence>
<dbReference type="GO" id="GO:0003677">
    <property type="term" value="F:DNA binding"/>
    <property type="evidence" value="ECO:0007669"/>
    <property type="project" value="InterPro"/>
</dbReference>
<dbReference type="GO" id="GO:0006351">
    <property type="term" value="P:DNA-templated transcription"/>
    <property type="evidence" value="ECO:0007669"/>
    <property type="project" value="InterPro"/>
</dbReference>
<keyword evidence="1" id="KW-0539">Nucleus</keyword>
<dbReference type="Proteomes" id="UP001370758">
    <property type="component" value="Unassembled WGS sequence"/>
</dbReference>
<gene>
    <name evidence="4" type="ORF">TWF481_001926</name>
</gene>
<evidence type="ECO:0000256" key="2">
    <source>
        <dbReference type="SAM" id="MobiDB-lite"/>
    </source>
</evidence>
<evidence type="ECO:0000313" key="5">
    <source>
        <dbReference type="Proteomes" id="UP001370758"/>
    </source>
</evidence>
<organism evidence="4 5">
    <name type="scientific">Arthrobotrys musiformis</name>
    <dbReference type="NCBI Taxonomy" id="47236"/>
    <lineage>
        <taxon>Eukaryota</taxon>
        <taxon>Fungi</taxon>
        <taxon>Dikarya</taxon>
        <taxon>Ascomycota</taxon>
        <taxon>Pezizomycotina</taxon>
        <taxon>Orbiliomycetes</taxon>
        <taxon>Orbiliales</taxon>
        <taxon>Orbiliaceae</taxon>
        <taxon>Arthrobotrys</taxon>
    </lineage>
</organism>
<evidence type="ECO:0000259" key="3">
    <source>
        <dbReference type="Pfam" id="PF04082"/>
    </source>
</evidence>
<dbReference type="CDD" id="cd12148">
    <property type="entry name" value="fungal_TF_MHR"/>
    <property type="match status" value="1"/>
</dbReference>
<feature type="domain" description="Xylanolytic transcriptional activator regulatory" evidence="3">
    <location>
        <begin position="113"/>
        <end position="294"/>
    </location>
</feature>
<keyword evidence="5" id="KW-1185">Reference proteome</keyword>
<accession>A0AAV9W0S6</accession>
<evidence type="ECO:0000313" key="4">
    <source>
        <dbReference type="EMBL" id="KAK6496945.1"/>
    </source>
</evidence>
<name>A0AAV9W0S6_9PEZI</name>
<dbReference type="Pfam" id="PF04082">
    <property type="entry name" value="Fungal_trans"/>
    <property type="match status" value="1"/>
</dbReference>
<feature type="region of interest" description="Disordered" evidence="2">
    <location>
        <begin position="232"/>
        <end position="252"/>
    </location>
</feature>
<proteinExistence type="predicted"/>
<reference evidence="4 5" key="1">
    <citation type="submission" date="2023-08" db="EMBL/GenBank/DDBJ databases">
        <authorList>
            <person name="Palmer J.M."/>
        </authorList>
    </citation>
    <scope>NUCLEOTIDE SEQUENCE [LARGE SCALE GENOMIC DNA]</scope>
    <source>
        <strain evidence="4 5">TWF481</strain>
    </source>
</reference>
<protein>
    <recommendedName>
        <fullName evidence="3">Xylanolytic transcriptional activator regulatory domain-containing protein</fullName>
    </recommendedName>
</protein>
<feature type="region of interest" description="Disordered" evidence="2">
    <location>
        <begin position="304"/>
        <end position="337"/>
    </location>
</feature>
<dbReference type="PANTHER" id="PTHR47256:SF3">
    <property type="entry name" value="ZN(II)2CYS6 TRANSCRIPTION FACTOR (EUROFUNG)"/>
    <property type="match status" value="1"/>
</dbReference>
<sequence>MRAATGSSLRKTINLIQSKTSVEDMLAFIRNDGREFLPFRDISPDPVTTPLTLIANTYVETTGQTVPQQMELGIIDDTPFFDLDAAPWTTVTDDNELVSHLISSYATWDGNALHFFDMDIFLEGMEKRDHNFCSSILVNSILAMACHFSNRIAIRADPHNSNTLSYRFLQEAMMMWHSECDKPTLTNIQAGLVLSEVVSVDGLDELGWMLFKTSVDLLKRLLAEREHGRLEMSMAPSKAASQKSRTPSHPDIRDDYQYLYNEKVERAISATTWGTFRISCIYSIIYKTRPLMDIPTIPPPPVESIHAQSNPEPATARIPSTWRPYPYTQPSEQDRTGEGVQAFNNISTIIHLLCDLHTTESKVVKPLTMEQKIDLYQRTADWKEEIPDGLKIGESCAPFIATAHIVYCHLMIEIHTAPLTSSDEKEGEGETTSAELTAFLEMSKGLFLEAEATLYQILERFEEKFSLTMLPEPMLIGPVIATKMAMEGFMAAAATSTSSSNPEEVPGQTSTAAAAAAVSPSNNTATSGTPSDTTTTAGNTPATESSPIVAQETLTVTEKPSEPTGIQLKNASNYQKTINWLCILSEQYCTAKMFARVLQIHADKANIPLNDATRQKIHKLFETREAGRSQWMTEVMAMQTRMTLTLAPDEDNIGDVLQKLEKVSIE</sequence>
<feature type="compositionally biased region" description="Low complexity" evidence="2">
    <location>
        <begin position="509"/>
        <end position="543"/>
    </location>
</feature>